<reference evidence="2" key="2">
    <citation type="submission" date="2020-05" db="UniProtKB">
        <authorList>
            <consortium name="EnsemblMetazoa"/>
        </authorList>
    </citation>
    <scope>IDENTIFICATION</scope>
    <source>
        <strain evidence="2">wikel</strain>
    </source>
</reference>
<dbReference type="Proteomes" id="UP000001555">
    <property type="component" value="Unassembled WGS sequence"/>
</dbReference>
<evidence type="ECO:0000313" key="1">
    <source>
        <dbReference type="EMBL" id="EEC13911.1"/>
    </source>
</evidence>
<keyword evidence="3" id="KW-1185">Reference proteome</keyword>
<dbReference type="EnsemblMetazoa" id="ISCW010559-RA">
    <property type="protein sequence ID" value="ISCW010559-PA"/>
    <property type="gene ID" value="ISCW010559"/>
</dbReference>
<dbReference type="VEuPathDB" id="VectorBase:ISCW010559"/>
<name>B7Q4Y9_IXOSC</name>
<dbReference type="EMBL" id="ABJB010844678">
    <property type="status" value="NOT_ANNOTATED_CDS"/>
    <property type="molecule type" value="Genomic_DNA"/>
</dbReference>
<evidence type="ECO:0000313" key="2">
    <source>
        <dbReference type="EnsemblMetazoa" id="ISCW010559-PA"/>
    </source>
</evidence>
<accession>B7Q4Y9</accession>
<gene>
    <name evidence="1" type="ORF">IscW_ISCW010559</name>
</gene>
<dbReference type="VEuPathDB" id="VectorBase:ISCI010559"/>
<proteinExistence type="predicted"/>
<sequence length="120" mass="13395">MRENPDGPSKVAGALFPVLPQPGTARQSFLEYVNVTPRLRETPAFSELAIITISMVGLKCGFDQNFFLALKINMQHKAESGKRGIQILDEIQGCTKTDFPVDKNILLGVLRYTRTFFFTA</sequence>
<dbReference type="AlphaFoldDB" id="B7Q4Y9"/>
<organism>
    <name type="scientific">Ixodes scapularis</name>
    <name type="common">Black-legged tick</name>
    <name type="synonym">Deer tick</name>
    <dbReference type="NCBI Taxonomy" id="6945"/>
    <lineage>
        <taxon>Eukaryota</taxon>
        <taxon>Metazoa</taxon>
        <taxon>Ecdysozoa</taxon>
        <taxon>Arthropoda</taxon>
        <taxon>Chelicerata</taxon>
        <taxon>Arachnida</taxon>
        <taxon>Acari</taxon>
        <taxon>Parasitiformes</taxon>
        <taxon>Ixodida</taxon>
        <taxon>Ixodoidea</taxon>
        <taxon>Ixodidae</taxon>
        <taxon>Ixodinae</taxon>
        <taxon>Ixodes</taxon>
    </lineage>
</organism>
<dbReference type="InParanoid" id="B7Q4Y9"/>
<protein>
    <submittedName>
        <fullName evidence="1 2">Uncharacterized protein</fullName>
    </submittedName>
</protein>
<dbReference type="PaxDb" id="6945-B7Q4Y9"/>
<dbReference type="HOGENOM" id="CLU_2052195_0_0_1"/>
<reference evidence="1 3" key="1">
    <citation type="submission" date="2008-03" db="EMBL/GenBank/DDBJ databases">
        <title>Annotation of Ixodes scapularis.</title>
        <authorList>
            <consortium name="Ixodes scapularis Genome Project Consortium"/>
            <person name="Caler E."/>
            <person name="Hannick L.I."/>
            <person name="Bidwell S."/>
            <person name="Joardar V."/>
            <person name="Thiagarajan M."/>
            <person name="Amedeo P."/>
            <person name="Galinsky K.J."/>
            <person name="Schobel S."/>
            <person name="Inman J."/>
            <person name="Hostetler J."/>
            <person name="Miller J."/>
            <person name="Hammond M."/>
            <person name="Megy K."/>
            <person name="Lawson D."/>
            <person name="Kodira C."/>
            <person name="Sutton G."/>
            <person name="Meyer J."/>
            <person name="Hill C.A."/>
            <person name="Birren B."/>
            <person name="Nene V."/>
            <person name="Collins F."/>
            <person name="Alarcon-Chaidez F."/>
            <person name="Wikel S."/>
            <person name="Strausberg R."/>
        </authorList>
    </citation>
    <scope>NUCLEOTIDE SEQUENCE [LARGE SCALE GENOMIC DNA]</scope>
    <source>
        <strain evidence="3">Wikel</strain>
        <strain evidence="1">Wikel colony</strain>
    </source>
</reference>
<dbReference type="EMBL" id="DS858374">
    <property type="protein sequence ID" value="EEC13911.1"/>
    <property type="molecule type" value="Genomic_DNA"/>
</dbReference>
<evidence type="ECO:0000313" key="3">
    <source>
        <dbReference type="Proteomes" id="UP000001555"/>
    </source>
</evidence>